<gene>
    <name evidence="1" type="ORF">GCM10009020_10800</name>
</gene>
<proteinExistence type="predicted"/>
<comment type="caution">
    <text evidence="1">The sequence shown here is derived from an EMBL/GenBank/DDBJ whole genome shotgun (WGS) entry which is preliminary data.</text>
</comment>
<name>A0AAV3T7V8_9EURY</name>
<dbReference type="Proteomes" id="UP001500420">
    <property type="component" value="Unassembled WGS sequence"/>
</dbReference>
<protein>
    <recommendedName>
        <fullName evidence="3">Phorbol-ester/DAG-type domain-containing protein</fullName>
    </recommendedName>
</protein>
<keyword evidence="2" id="KW-1185">Reference proteome</keyword>
<dbReference type="EMBL" id="BAAADV010000001">
    <property type="protein sequence ID" value="GAA0667175.1"/>
    <property type="molecule type" value="Genomic_DNA"/>
</dbReference>
<dbReference type="RefSeq" id="WP_343772883.1">
    <property type="nucleotide sequence ID" value="NZ_BAAADV010000001.1"/>
</dbReference>
<evidence type="ECO:0008006" key="3">
    <source>
        <dbReference type="Google" id="ProtNLM"/>
    </source>
</evidence>
<organism evidence="1 2">
    <name type="scientific">Natronoarchaeum mannanilyticum</name>
    <dbReference type="NCBI Taxonomy" id="926360"/>
    <lineage>
        <taxon>Archaea</taxon>
        <taxon>Methanobacteriati</taxon>
        <taxon>Methanobacteriota</taxon>
        <taxon>Stenosarchaea group</taxon>
        <taxon>Halobacteria</taxon>
        <taxon>Halobacteriales</taxon>
        <taxon>Natronoarchaeaceae</taxon>
    </lineage>
</organism>
<dbReference type="AlphaFoldDB" id="A0AAV3T7V8"/>
<evidence type="ECO:0000313" key="1">
    <source>
        <dbReference type="EMBL" id="GAA0667175.1"/>
    </source>
</evidence>
<sequence>MQHCSACGERIRLGEAERCRCGQTIHAACDHYHREFECETSPDRWIGAQEF</sequence>
<evidence type="ECO:0000313" key="2">
    <source>
        <dbReference type="Proteomes" id="UP001500420"/>
    </source>
</evidence>
<accession>A0AAV3T7V8</accession>
<reference evidence="1 2" key="1">
    <citation type="journal article" date="2019" name="Int. J. Syst. Evol. Microbiol.">
        <title>The Global Catalogue of Microorganisms (GCM) 10K type strain sequencing project: providing services to taxonomists for standard genome sequencing and annotation.</title>
        <authorList>
            <consortium name="The Broad Institute Genomics Platform"/>
            <consortium name="The Broad Institute Genome Sequencing Center for Infectious Disease"/>
            <person name="Wu L."/>
            <person name="Ma J."/>
        </authorList>
    </citation>
    <scope>NUCLEOTIDE SEQUENCE [LARGE SCALE GENOMIC DNA]</scope>
    <source>
        <strain evidence="1 2">JCM 16328</strain>
    </source>
</reference>